<dbReference type="Gene3D" id="1.25.40.10">
    <property type="entry name" value="Tetratricopeptide repeat domain"/>
    <property type="match status" value="4"/>
</dbReference>
<feature type="region of interest" description="Disordered" evidence="4">
    <location>
        <begin position="399"/>
        <end position="502"/>
    </location>
</feature>
<evidence type="ECO:0000256" key="2">
    <source>
        <dbReference type="ARBA" id="ARBA00022803"/>
    </source>
</evidence>
<feature type="repeat" description="TPR" evidence="3">
    <location>
        <begin position="526"/>
        <end position="559"/>
    </location>
</feature>
<keyword evidence="2 3" id="KW-0802">TPR repeat</keyword>
<evidence type="ECO:0000313" key="5">
    <source>
        <dbReference type="EMBL" id="ABW26437.1"/>
    </source>
</evidence>
<dbReference type="Pfam" id="PF13432">
    <property type="entry name" value="TPR_16"/>
    <property type="match status" value="2"/>
</dbReference>
<evidence type="ECO:0000256" key="3">
    <source>
        <dbReference type="PROSITE-ProRule" id="PRU00339"/>
    </source>
</evidence>
<feature type="repeat" description="TPR" evidence="3">
    <location>
        <begin position="166"/>
        <end position="199"/>
    </location>
</feature>
<evidence type="ECO:0000256" key="4">
    <source>
        <dbReference type="SAM" id="MobiDB-lite"/>
    </source>
</evidence>
<dbReference type="OrthoDB" id="9815040at2"/>
<dbReference type="PROSITE" id="PS50293">
    <property type="entry name" value="TPR_REGION"/>
    <property type="match status" value="3"/>
</dbReference>
<feature type="compositionally biased region" description="Polar residues" evidence="4">
    <location>
        <begin position="462"/>
        <end position="477"/>
    </location>
</feature>
<feature type="region of interest" description="Disordered" evidence="4">
    <location>
        <begin position="683"/>
        <end position="708"/>
    </location>
</feature>
<organism evidence="5 6">
    <name type="scientific">Acaryochloris marina (strain MBIC 11017)</name>
    <dbReference type="NCBI Taxonomy" id="329726"/>
    <lineage>
        <taxon>Bacteria</taxon>
        <taxon>Bacillati</taxon>
        <taxon>Cyanobacteriota</taxon>
        <taxon>Cyanophyceae</taxon>
        <taxon>Acaryochloridales</taxon>
        <taxon>Acaryochloridaceae</taxon>
        <taxon>Acaryochloris</taxon>
    </lineage>
</organism>
<dbReference type="KEGG" id="amr:AM1_1406"/>
<evidence type="ECO:0000256" key="1">
    <source>
        <dbReference type="ARBA" id="ARBA00022737"/>
    </source>
</evidence>
<gene>
    <name evidence="5" type="ordered locus">AM1_1406</name>
</gene>
<dbReference type="PANTHER" id="PTHR44858:SF1">
    <property type="entry name" value="UDP-N-ACETYLGLUCOSAMINE--PEPTIDE N-ACETYLGLUCOSAMINYLTRANSFERASE SPINDLY-RELATED"/>
    <property type="match status" value="1"/>
</dbReference>
<accession>B0C6L6</accession>
<feature type="region of interest" description="Disordered" evidence="4">
    <location>
        <begin position="587"/>
        <end position="633"/>
    </location>
</feature>
<feature type="compositionally biased region" description="Pro residues" evidence="4">
    <location>
        <begin position="489"/>
        <end position="500"/>
    </location>
</feature>
<dbReference type="HOGENOM" id="CLU_357773_0_0_3"/>
<dbReference type="PROSITE" id="PS50005">
    <property type="entry name" value="TPR"/>
    <property type="match status" value="7"/>
</dbReference>
<dbReference type="SMART" id="SM00028">
    <property type="entry name" value="TPR"/>
    <property type="match status" value="11"/>
</dbReference>
<feature type="repeat" description="TPR" evidence="3">
    <location>
        <begin position="64"/>
        <end position="97"/>
    </location>
</feature>
<dbReference type="SUPFAM" id="SSF48452">
    <property type="entry name" value="TPR-like"/>
    <property type="match status" value="3"/>
</dbReference>
<dbReference type="Pfam" id="PF13174">
    <property type="entry name" value="TPR_6"/>
    <property type="match status" value="1"/>
</dbReference>
<feature type="region of interest" description="Disordered" evidence="4">
    <location>
        <begin position="273"/>
        <end position="297"/>
    </location>
</feature>
<dbReference type="InterPro" id="IPR011990">
    <property type="entry name" value="TPR-like_helical_dom_sf"/>
</dbReference>
<dbReference type="InterPro" id="IPR019734">
    <property type="entry name" value="TPR_rpt"/>
</dbReference>
<name>B0C6L6_ACAM1</name>
<feature type="compositionally biased region" description="Polar residues" evidence="4">
    <location>
        <begin position="440"/>
        <end position="454"/>
    </location>
</feature>
<dbReference type="InterPro" id="IPR050498">
    <property type="entry name" value="Ycf3"/>
</dbReference>
<feature type="repeat" description="TPR" evidence="3">
    <location>
        <begin position="300"/>
        <end position="333"/>
    </location>
</feature>
<feature type="repeat" description="TPR" evidence="3">
    <location>
        <begin position="98"/>
        <end position="131"/>
    </location>
</feature>
<feature type="repeat" description="TPR" evidence="3">
    <location>
        <begin position="200"/>
        <end position="233"/>
    </location>
</feature>
<dbReference type="STRING" id="329726.AM1_1406"/>
<protein>
    <submittedName>
        <fullName evidence="5">TPR domain protein</fullName>
    </submittedName>
</protein>
<evidence type="ECO:0000313" key="6">
    <source>
        <dbReference type="Proteomes" id="UP000000268"/>
    </source>
</evidence>
<proteinExistence type="predicted"/>
<dbReference type="EMBL" id="CP000828">
    <property type="protein sequence ID" value="ABW26437.1"/>
    <property type="molecule type" value="Genomic_DNA"/>
</dbReference>
<dbReference type="AlphaFoldDB" id="B0C6L6"/>
<reference evidence="5 6" key="1">
    <citation type="journal article" date="2008" name="Proc. Natl. Acad. Sci. U.S.A.">
        <title>Niche adaptation and genome expansion in the chlorophyll d-producing cyanobacterium Acaryochloris marina.</title>
        <authorList>
            <person name="Swingley W.D."/>
            <person name="Chen M."/>
            <person name="Cheung P.C."/>
            <person name="Conrad A.L."/>
            <person name="Dejesa L.C."/>
            <person name="Hao J."/>
            <person name="Honchak B.M."/>
            <person name="Karbach L.E."/>
            <person name="Kurdoglu A."/>
            <person name="Lahiri S."/>
            <person name="Mastrian S.D."/>
            <person name="Miyashita H."/>
            <person name="Page L."/>
            <person name="Ramakrishna P."/>
            <person name="Satoh S."/>
            <person name="Sattley W.M."/>
            <person name="Shimada Y."/>
            <person name="Taylor H.L."/>
            <person name="Tomo T."/>
            <person name="Tsuchiya T."/>
            <person name="Wang Z.T."/>
            <person name="Raymond J."/>
            <person name="Mimuro M."/>
            <person name="Blankenship R.E."/>
            <person name="Touchman J.W."/>
        </authorList>
    </citation>
    <scope>NUCLEOTIDE SEQUENCE [LARGE SCALE GENOMIC DNA]</scope>
    <source>
        <strain evidence="6">MBIC 11017</strain>
    </source>
</reference>
<sequence>MPNNSPPAGSNPVDEGGALAKMYGENLHNPDALINRANKRATNGDLDGALGDFDEAIALNPAKATAYFNRGFLFNSLGKFEAAIHDFSEAIELLPDYDEAYFQRGNSYRQRGEFQRAIQDYSQAIRINPYCIKAYYKRADSRAELGDHPGALTDFSQVILRLPKDANAYCQRGIFLSQSGELEKAIEDFTSAIEHNPRLADAYFHRGYCLAQMGEAEKASKDFSEALLHDPNHQAAYTRAYALGMLKETPVDVSSPSSTATDYPLSLLEESVPVSVEPVEDSDGEQEPHPATVPLEPTSMEGFFERANNRIQRGDLDGAISDYSKIIDTDPENSQAYYQRGQSLGALGESQAAMEDLNQAIHWARVHSLGLMRDFSGELSTTLETLKQDLKELSYQSPFAKTHPLPGTAADQMQQADPSADDVIDVSSDQPDASGELKTVENSNSSITQPTSAKESAVTDVSIDTQSSEPESSSIFTQKEPPAQVNPQPSSPQPQSPPPDAEIAAPTLERAIAQHTRAIEQNPLDADAFFNRGQSRALGGDLQGAIEDYSRTIRLDPHNREAYVKRARCLSALGDETAAQADLNHVIRQSPKRPQPQPLKTASAPPSTEFSQPQGAPSPAASTPPSPPQVDDATHSMASLFQQENEILQSTQTSQKSCTHEGNSPGNQFCIHCGASLSPLSRYSSDFSAPPPDSPPGEKVKPVASNRKQRLQEAEQYYDQGVALFRDGDRQGSLQSLSAGLKIFLEQREMQRYQQTLNFMQDVAHALNDTGEDEADPDDSLLL</sequence>
<keyword evidence="6" id="KW-1185">Reference proteome</keyword>
<dbReference type="Pfam" id="PF13181">
    <property type="entry name" value="TPR_8"/>
    <property type="match status" value="1"/>
</dbReference>
<dbReference type="PANTHER" id="PTHR44858">
    <property type="entry name" value="TETRATRICOPEPTIDE REPEAT PROTEIN 6"/>
    <property type="match status" value="1"/>
</dbReference>
<dbReference type="Pfam" id="PF00515">
    <property type="entry name" value="TPR_1"/>
    <property type="match status" value="4"/>
</dbReference>
<dbReference type="RefSeq" id="WP_012161969.1">
    <property type="nucleotide sequence ID" value="NC_009925.1"/>
</dbReference>
<feature type="compositionally biased region" description="Polar residues" evidence="4">
    <location>
        <begin position="598"/>
        <end position="610"/>
    </location>
</feature>
<dbReference type="Proteomes" id="UP000000268">
    <property type="component" value="Chromosome"/>
</dbReference>
<feature type="repeat" description="TPR" evidence="3">
    <location>
        <begin position="30"/>
        <end position="63"/>
    </location>
</feature>
<feature type="compositionally biased region" description="Low complexity" evidence="4">
    <location>
        <begin position="611"/>
        <end position="621"/>
    </location>
</feature>
<dbReference type="eggNOG" id="COG0457">
    <property type="taxonomic scope" value="Bacteria"/>
</dbReference>
<keyword evidence="1" id="KW-0677">Repeat</keyword>